<gene>
    <name evidence="1" type="ORF">CERSUDRAFT_84409</name>
</gene>
<dbReference type="HOGENOM" id="CLU_2413063_0_0_1"/>
<evidence type="ECO:0000313" key="2">
    <source>
        <dbReference type="Proteomes" id="UP000016930"/>
    </source>
</evidence>
<sequence>MLSLVPTYRNHHIAPLLVSTLRTNSHHANCPKPEDEVTRMIGVAENAAPGLDISRIQQGPAWNCGSLPNARCSRSSIQCPSRKVSKNSALVH</sequence>
<dbReference type="Proteomes" id="UP000016930">
    <property type="component" value="Unassembled WGS sequence"/>
</dbReference>
<accession>M2RD25</accession>
<evidence type="ECO:0000313" key="1">
    <source>
        <dbReference type="EMBL" id="EMD36332.1"/>
    </source>
</evidence>
<proteinExistence type="predicted"/>
<reference evidence="1 2" key="1">
    <citation type="journal article" date="2012" name="Proc. Natl. Acad. Sci. U.S.A.">
        <title>Comparative genomics of Ceriporiopsis subvermispora and Phanerochaete chrysosporium provide insight into selective ligninolysis.</title>
        <authorList>
            <person name="Fernandez-Fueyo E."/>
            <person name="Ruiz-Duenas F.J."/>
            <person name="Ferreira P."/>
            <person name="Floudas D."/>
            <person name="Hibbett D.S."/>
            <person name="Canessa P."/>
            <person name="Larrondo L.F."/>
            <person name="James T.Y."/>
            <person name="Seelenfreund D."/>
            <person name="Lobos S."/>
            <person name="Polanco R."/>
            <person name="Tello M."/>
            <person name="Honda Y."/>
            <person name="Watanabe T."/>
            <person name="Watanabe T."/>
            <person name="Ryu J.S."/>
            <person name="Kubicek C.P."/>
            <person name="Schmoll M."/>
            <person name="Gaskell J."/>
            <person name="Hammel K.E."/>
            <person name="St John F.J."/>
            <person name="Vanden Wymelenberg A."/>
            <person name="Sabat G."/>
            <person name="Splinter BonDurant S."/>
            <person name="Syed K."/>
            <person name="Yadav J.S."/>
            <person name="Doddapaneni H."/>
            <person name="Subramanian V."/>
            <person name="Lavin J.L."/>
            <person name="Oguiza J.A."/>
            <person name="Perez G."/>
            <person name="Pisabarro A.G."/>
            <person name="Ramirez L."/>
            <person name="Santoyo F."/>
            <person name="Master E."/>
            <person name="Coutinho P.M."/>
            <person name="Henrissat B."/>
            <person name="Lombard V."/>
            <person name="Magnuson J.K."/>
            <person name="Kuees U."/>
            <person name="Hori C."/>
            <person name="Igarashi K."/>
            <person name="Samejima M."/>
            <person name="Held B.W."/>
            <person name="Barry K.W."/>
            <person name="LaButti K.M."/>
            <person name="Lapidus A."/>
            <person name="Lindquist E.A."/>
            <person name="Lucas S.M."/>
            <person name="Riley R."/>
            <person name="Salamov A.A."/>
            <person name="Hoffmeister D."/>
            <person name="Schwenk D."/>
            <person name="Hadar Y."/>
            <person name="Yarden O."/>
            <person name="de Vries R.P."/>
            <person name="Wiebenga A."/>
            <person name="Stenlid J."/>
            <person name="Eastwood D."/>
            <person name="Grigoriev I.V."/>
            <person name="Berka R.M."/>
            <person name="Blanchette R.A."/>
            <person name="Kersten P."/>
            <person name="Martinez A.T."/>
            <person name="Vicuna R."/>
            <person name="Cullen D."/>
        </authorList>
    </citation>
    <scope>NUCLEOTIDE SEQUENCE [LARGE SCALE GENOMIC DNA]</scope>
    <source>
        <strain evidence="1 2">B</strain>
    </source>
</reference>
<keyword evidence="2" id="KW-1185">Reference proteome</keyword>
<dbReference type="EMBL" id="KB445798">
    <property type="protein sequence ID" value="EMD36332.1"/>
    <property type="molecule type" value="Genomic_DNA"/>
</dbReference>
<protein>
    <submittedName>
        <fullName evidence="1">Uncharacterized protein</fullName>
    </submittedName>
</protein>
<organism evidence="1 2">
    <name type="scientific">Ceriporiopsis subvermispora (strain B)</name>
    <name type="common">White-rot fungus</name>
    <name type="synonym">Gelatoporia subvermispora</name>
    <dbReference type="NCBI Taxonomy" id="914234"/>
    <lineage>
        <taxon>Eukaryota</taxon>
        <taxon>Fungi</taxon>
        <taxon>Dikarya</taxon>
        <taxon>Basidiomycota</taxon>
        <taxon>Agaricomycotina</taxon>
        <taxon>Agaricomycetes</taxon>
        <taxon>Polyporales</taxon>
        <taxon>Gelatoporiaceae</taxon>
        <taxon>Gelatoporia</taxon>
    </lineage>
</organism>
<name>M2RD25_CERS8</name>
<dbReference type="AlphaFoldDB" id="M2RD25"/>